<dbReference type="OrthoDB" id="2735536at2759"/>
<dbReference type="PANTHER" id="PTHR10366">
    <property type="entry name" value="NAD DEPENDENT EPIMERASE/DEHYDRATASE"/>
    <property type="match status" value="1"/>
</dbReference>
<dbReference type="PROSITE" id="PS51257">
    <property type="entry name" value="PROKAR_LIPOPROTEIN"/>
    <property type="match status" value="1"/>
</dbReference>
<comment type="caution">
    <text evidence="4">The sequence shown here is derived from an EMBL/GenBank/DDBJ whole genome shotgun (WGS) entry which is preliminary data.</text>
</comment>
<feature type="domain" description="NAD-dependent epimerase/dehydratase" evidence="3">
    <location>
        <begin position="72"/>
        <end position="334"/>
    </location>
</feature>
<dbReference type="Gene3D" id="3.40.50.720">
    <property type="entry name" value="NAD(P)-binding Rossmann-like Domain"/>
    <property type="match status" value="1"/>
</dbReference>
<dbReference type="STRING" id="177199.A0A420Y7T9"/>
<evidence type="ECO:0000313" key="5">
    <source>
        <dbReference type="Proteomes" id="UP000275385"/>
    </source>
</evidence>
<dbReference type="InterPro" id="IPR050425">
    <property type="entry name" value="NAD(P)_dehydrat-like"/>
</dbReference>
<evidence type="ECO:0000259" key="3">
    <source>
        <dbReference type="Pfam" id="PF01370"/>
    </source>
</evidence>
<dbReference type="CDD" id="cd05227">
    <property type="entry name" value="AR_SDR_e"/>
    <property type="match status" value="1"/>
</dbReference>
<dbReference type="InterPro" id="IPR001509">
    <property type="entry name" value="Epimerase_deHydtase"/>
</dbReference>
<dbReference type="EMBL" id="QVQW01000036">
    <property type="protein sequence ID" value="RKU43964.1"/>
    <property type="molecule type" value="Genomic_DNA"/>
</dbReference>
<gene>
    <name evidence="4" type="ORF">DL546_004507</name>
</gene>
<dbReference type="PANTHER" id="PTHR10366:SF564">
    <property type="entry name" value="STEROL-4-ALPHA-CARBOXYLATE 3-DEHYDROGENASE, DECARBOXYLATING"/>
    <property type="match status" value="1"/>
</dbReference>
<keyword evidence="1" id="KW-0560">Oxidoreductase</keyword>
<dbReference type="SUPFAM" id="SSF51735">
    <property type="entry name" value="NAD(P)-binding Rossmann-fold domains"/>
    <property type="match status" value="1"/>
</dbReference>
<dbReference type="Proteomes" id="UP000275385">
    <property type="component" value="Unassembled WGS sequence"/>
</dbReference>
<dbReference type="GO" id="GO:0016616">
    <property type="term" value="F:oxidoreductase activity, acting on the CH-OH group of donors, NAD or NADP as acceptor"/>
    <property type="evidence" value="ECO:0007669"/>
    <property type="project" value="TreeGrafter"/>
</dbReference>
<organism evidence="4 5">
    <name type="scientific">Coniochaeta pulveracea</name>
    <dbReference type="NCBI Taxonomy" id="177199"/>
    <lineage>
        <taxon>Eukaryota</taxon>
        <taxon>Fungi</taxon>
        <taxon>Dikarya</taxon>
        <taxon>Ascomycota</taxon>
        <taxon>Pezizomycotina</taxon>
        <taxon>Sordariomycetes</taxon>
        <taxon>Sordariomycetidae</taxon>
        <taxon>Coniochaetales</taxon>
        <taxon>Coniochaetaceae</taxon>
        <taxon>Coniochaeta</taxon>
    </lineage>
</organism>
<sequence length="418" mass="45866">MVAEDRYMKSNLLQSRIFIVKLFLPSPILQLTSACQVSLSKLITSLSTSLNKDINSHHSYMIMSNPSEQTLLITGATGFIGQHVLQQALQKGYNVRATVRSDGSKSKLPSEFDSAISSGQLTFDNVSDITATANYESAFKDTSHPITGILHLASPFSLNVTDMKKDLLDPALDGTRAVLEAAVRFGQGQVRRIVITSSFAAILDLKQGYRPGYTYSEKDWFEISYDEAAKADSTTAYCASKSLAEKLAWEFVKQQKPSFDLATIAPAWVFGPHVGGLERGVDFKSLNESSASLATKLLDQKDIPPIDFGAYADVRDVALAHLLAFEKKEAGGERFLVSTHFDYQAGVDALREALPEIKTRVPEGKPGAVATKEQVYQVDGSKAEKVLGLRYRSLGETMRDSFKELLDSETGKEYHGEP</sequence>
<comment type="similarity">
    <text evidence="2">Belongs to the NAD(P)-dependent epimerase/dehydratase family. Dihydroflavonol-4-reductase subfamily.</text>
</comment>
<name>A0A420Y7T9_9PEZI</name>
<reference evidence="4 5" key="1">
    <citation type="submission" date="2018-08" db="EMBL/GenBank/DDBJ databases">
        <title>Draft genome of the lignicolous fungus Coniochaeta pulveracea.</title>
        <authorList>
            <person name="Borstlap C.J."/>
            <person name="De Witt R.N."/>
            <person name="Botha A."/>
            <person name="Volschenk H."/>
        </authorList>
    </citation>
    <scope>NUCLEOTIDE SEQUENCE [LARGE SCALE GENOMIC DNA]</scope>
    <source>
        <strain evidence="4 5">CAB683</strain>
    </source>
</reference>
<proteinExistence type="inferred from homology"/>
<evidence type="ECO:0000256" key="1">
    <source>
        <dbReference type="ARBA" id="ARBA00023002"/>
    </source>
</evidence>
<protein>
    <recommendedName>
        <fullName evidence="3">NAD-dependent epimerase/dehydratase domain-containing protein</fullName>
    </recommendedName>
</protein>
<evidence type="ECO:0000313" key="4">
    <source>
        <dbReference type="EMBL" id="RKU43964.1"/>
    </source>
</evidence>
<dbReference type="Pfam" id="PF01370">
    <property type="entry name" value="Epimerase"/>
    <property type="match status" value="1"/>
</dbReference>
<evidence type="ECO:0000256" key="2">
    <source>
        <dbReference type="ARBA" id="ARBA00023445"/>
    </source>
</evidence>
<keyword evidence="5" id="KW-1185">Reference proteome</keyword>
<dbReference type="AlphaFoldDB" id="A0A420Y7T9"/>
<accession>A0A420Y7T9</accession>
<dbReference type="InterPro" id="IPR036291">
    <property type="entry name" value="NAD(P)-bd_dom_sf"/>
</dbReference>